<dbReference type="GO" id="GO:0016887">
    <property type="term" value="F:ATP hydrolysis activity"/>
    <property type="evidence" value="ECO:0007669"/>
    <property type="project" value="InterPro"/>
</dbReference>
<dbReference type="SUPFAM" id="SSF52540">
    <property type="entry name" value="P-loop containing nucleoside triphosphate hydrolases"/>
    <property type="match status" value="2"/>
</dbReference>
<evidence type="ECO:0000256" key="1">
    <source>
        <dbReference type="ARBA" id="ARBA00004202"/>
    </source>
</evidence>
<dbReference type="RefSeq" id="WP_058383785.1">
    <property type="nucleotide sequence ID" value="NZ_CP013659.2"/>
</dbReference>
<comment type="subcellular location">
    <subcellularLocation>
        <location evidence="2">Cell inner membrane</location>
    </subcellularLocation>
    <subcellularLocation>
        <location evidence="1">Cell membrane</location>
        <topology evidence="1">Peripheral membrane protein</topology>
    </subcellularLocation>
</comment>
<keyword evidence="8 12" id="KW-0067">ATP-binding</keyword>
<dbReference type="KEGG" id="prt:AUC31_13265"/>
<dbReference type="Proteomes" id="UP000067683">
    <property type="component" value="Chromosome"/>
</dbReference>
<evidence type="ECO:0000256" key="5">
    <source>
        <dbReference type="ARBA" id="ARBA00022597"/>
    </source>
</evidence>
<dbReference type="InterPro" id="IPR003439">
    <property type="entry name" value="ABC_transporter-like_ATP-bd"/>
</dbReference>
<dbReference type="InterPro" id="IPR050107">
    <property type="entry name" value="ABC_carbohydrate_import_ATPase"/>
</dbReference>
<feature type="domain" description="ABC transporter" evidence="11">
    <location>
        <begin position="251"/>
        <end position="493"/>
    </location>
</feature>
<evidence type="ECO:0000256" key="4">
    <source>
        <dbReference type="ARBA" id="ARBA00022475"/>
    </source>
</evidence>
<dbReference type="FunFam" id="3.40.50.300:FF:000126">
    <property type="entry name" value="Galactose/methyl galactoside import ATP-binding protein MglA"/>
    <property type="match status" value="1"/>
</dbReference>
<gene>
    <name evidence="12" type="ORF">AUC31_13265</name>
</gene>
<evidence type="ECO:0000313" key="12">
    <source>
        <dbReference type="EMBL" id="ALS77093.1"/>
    </source>
</evidence>
<dbReference type="CDD" id="cd03215">
    <property type="entry name" value="ABC_Carb_Monos_II"/>
    <property type="match status" value="1"/>
</dbReference>
<dbReference type="InterPro" id="IPR017871">
    <property type="entry name" value="ABC_transporter-like_CS"/>
</dbReference>
<dbReference type="Pfam" id="PF00005">
    <property type="entry name" value="ABC_tran"/>
    <property type="match status" value="2"/>
</dbReference>
<keyword evidence="10" id="KW-0472">Membrane</keyword>
<evidence type="ECO:0000256" key="9">
    <source>
        <dbReference type="ARBA" id="ARBA00022967"/>
    </source>
</evidence>
<dbReference type="FunFam" id="3.40.50.300:FF:000127">
    <property type="entry name" value="Ribose import ATP-binding protein RbsA"/>
    <property type="match status" value="1"/>
</dbReference>
<dbReference type="EMBL" id="CP013659">
    <property type="protein sequence ID" value="ALS77093.1"/>
    <property type="molecule type" value="Genomic_DNA"/>
</dbReference>
<dbReference type="InterPro" id="IPR027417">
    <property type="entry name" value="P-loop_NTPase"/>
</dbReference>
<keyword evidence="3" id="KW-0813">Transport</keyword>
<keyword evidence="7" id="KW-0547">Nucleotide-binding</keyword>
<sequence>MINMTDICKSFSGNAVLKNVHFSLQKGEIHALMGENGAGKSTLMKIMSGIYTRDSGTVEVKGKKVEFTSPKQAEAEGIAVIHQELNILPHLSIADNLFLGREETVGRTGILKTKDMERKTKKILGDLGLDIDPSLPASTLSVGQQQLVEIGKALSMDAEMIIMDEPTAALTDREIETLFVTIRDLQKRGVSFVYISHRMEEIFSLCDRITILRDGEFVGERKISETSFEEIVQLMVGRELGDRFPERSSAIGDVKLSVKGLSRKDCFEDISFDIHKGEIVSIAGLMGAGRTEVAQSLFGYKKADTGTVELDGKPAKIDNPQKAKELGIGYVTEDRKSEGLIVDFTVEENISMANFESISKKGLLSKDKERSLYDRMVKRLGIRTSGPDQAAKSLSGGNQQKVVIAKWLGIEPDVLILDEPTRGVDVGAKKEIYSIINELAARGVAILMISSELPEVIGMADRVLVMHEGKLTADLPKQEMTQETIMHYATGGGKLEAEIR</sequence>
<dbReference type="PANTHER" id="PTHR43790">
    <property type="entry name" value="CARBOHYDRATE TRANSPORT ATP-BINDING PROTEIN MG119-RELATED"/>
    <property type="match status" value="1"/>
</dbReference>
<dbReference type="GO" id="GO:0005524">
    <property type="term" value="F:ATP binding"/>
    <property type="evidence" value="ECO:0007669"/>
    <property type="project" value="UniProtKB-KW"/>
</dbReference>
<keyword evidence="9" id="KW-1278">Translocase</keyword>
<keyword evidence="5" id="KW-0762">Sugar transport</keyword>
<dbReference type="GO" id="GO:0005886">
    <property type="term" value="C:plasma membrane"/>
    <property type="evidence" value="ECO:0007669"/>
    <property type="project" value="UniProtKB-SubCell"/>
</dbReference>
<dbReference type="PROSITE" id="PS50893">
    <property type="entry name" value="ABC_TRANSPORTER_2"/>
    <property type="match status" value="2"/>
</dbReference>
<evidence type="ECO:0000313" key="13">
    <source>
        <dbReference type="Proteomes" id="UP000067683"/>
    </source>
</evidence>
<evidence type="ECO:0000256" key="6">
    <source>
        <dbReference type="ARBA" id="ARBA00022737"/>
    </source>
</evidence>
<keyword evidence="13" id="KW-1185">Reference proteome</keyword>
<evidence type="ECO:0000256" key="3">
    <source>
        <dbReference type="ARBA" id="ARBA00022448"/>
    </source>
</evidence>
<proteinExistence type="predicted"/>
<evidence type="ECO:0000256" key="10">
    <source>
        <dbReference type="ARBA" id="ARBA00023136"/>
    </source>
</evidence>
<dbReference type="PANTHER" id="PTHR43790:SF3">
    <property type="entry name" value="D-ALLOSE IMPORT ATP-BINDING PROTEIN ALSA-RELATED"/>
    <property type="match status" value="1"/>
</dbReference>
<dbReference type="InterPro" id="IPR003593">
    <property type="entry name" value="AAA+_ATPase"/>
</dbReference>
<dbReference type="PROSITE" id="PS00211">
    <property type="entry name" value="ABC_TRANSPORTER_1"/>
    <property type="match status" value="2"/>
</dbReference>
<dbReference type="AlphaFoldDB" id="A0A0U2ZIL4"/>
<dbReference type="CDD" id="cd03216">
    <property type="entry name" value="ABC_Carb_Monos_I"/>
    <property type="match status" value="1"/>
</dbReference>
<evidence type="ECO:0000256" key="7">
    <source>
        <dbReference type="ARBA" id="ARBA00022741"/>
    </source>
</evidence>
<keyword evidence="6" id="KW-0677">Repeat</keyword>
<keyword evidence="4" id="KW-1003">Cell membrane</keyword>
<dbReference type="GO" id="GO:0015749">
    <property type="term" value="P:monosaccharide transmembrane transport"/>
    <property type="evidence" value="ECO:0007669"/>
    <property type="project" value="UniProtKB-ARBA"/>
</dbReference>
<dbReference type="OrthoDB" id="9771863at2"/>
<name>A0A0U2ZIL4_9BACL</name>
<dbReference type="SMART" id="SM00382">
    <property type="entry name" value="AAA"/>
    <property type="match status" value="2"/>
</dbReference>
<organism evidence="12 13">
    <name type="scientific">Planococcus rifietoensis</name>
    <dbReference type="NCBI Taxonomy" id="200991"/>
    <lineage>
        <taxon>Bacteria</taxon>
        <taxon>Bacillati</taxon>
        <taxon>Bacillota</taxon>
        <taxon>Bacilli</taxon>
        <taxon>Bacillales</taxon>
        <taxon>Caryophanaceae</taxon>
        <taxon>Planococcus</taxon>
    </lineage>
</organism>
<dbReference type="STRING" id="200991.AUC31_13265"/>
<dbReference type="Gene3D" id="3.40.50.300">
    <property type="entry name" value="P-loop containing nucleotide triphosphate hydrolases"/>
    <property type="match status" value="2"/>
</dbReference>
<evidence type="ECO:0000259" key="11">
    <source>
        <dbReference type="PROSITE" id="PS50893"/>
    </source>
</evidence>
<reference evidence="12" key="1">
    <citation type="submission" date="2016-01" db="EMBL/GenBank/DDBJ databases">
        <title>Complete genome of Planococcus rifietoensis type strain M8.</title>
        <authorList>
            <person name="See-Too W.S."/>
        </authorList>
    </citation>
    <scope>NUCLEOTIDE SEQUENCE [LARGE SCALE GENOMIC DNA]</scope>
    <source>
        <strain evidence="12">M8</strain>
    </source>
</reference>
<evidence type="ECO:0000256" key="8">
    <source>
        <dbReference type="ARBA" id="ARBA00022840"/>
    </source>
</evidence>
<evidence type="ECO:0000256" key="2">
    <source>
        <dbReference type="ARBA" id="ARBA00004533"/>
    </source>
</evidence>
<feature type="domain" description="ABC transporter" evidence="11">
    <location>
        <begin position="2"/>
        <end position="239"/>
    </location>
</feature>
<protein>
    <submittedName>
        <fullName evidence="12">D-ribose transporter ATP-binding protein</fullName>
    </submittedName>
</protein>
<accession>A0A0U2ZIL4</accession>